<dbReference type="Proteomes" id="UP000439314">
    <property type="component" value="Unassembled WGS sequence"/>
</dbReference>
<comment type="caution">
    <text evidence="2">The sequence shown here is derived from an EMBL/GenBank/DDBJ whole genome shotgun (WGS) entry which is preliminary data.</text>
</comment>
<evidence type="ECO:0000256" key="1">
    <source>
        <dbReference type="SAM" id="MobiDB-lite"/>
    </source>
</evidence>
<feature type="compositionally biased region" description="Low complexity" evidence="1">
    <location>
        <begin position="40"/>
        <end position="49"/>
    </location>
</feature>
<dbReference type="RefSeq" id="WP_153750483.1">
    <property type="nucleotide sequence ID" value="NZ_WJPM01000001.1"/>
</dbReference>
<evidence type="ECO:0000313" key="5">
    <source>
        <dbReference type="Proteomes" id="UP000439314"/>
    </source>
</evidence>
<dbReference type="AlphaFoldDB" id="A0A6N7Q439"/>
<feature type="region of interest" description="Disordered" evidence="1">
    <location>
        <begin position="32"/>
        <end position="58"/>
    </location>
</feature>
<reference evidence="4 5" key="1">
    <citation type="submission" date="2019-11" db="EMBL/GenBank/DDBJ databases">
        <title>First report of rice panicle blight caused by Xanthomonas sp. in Iran.</title>
        <authorList>
            <person name="Mirghasempour S.A."/>
            <person name="Huang S."/>
            <person name="Brady C.L."/>
            <person name="Studholme D.J."/>
        </authorList>
    </citation>
    <scope>NUCLEOTIDE SEQUENCE [LARGE SCALE GENOMIC DNA]</scope>
    <source>
        <strain evidence="2 5">ASD011</strain>
        <strain evidence="4">SAM114</strain>
    </source>
</reference>
<name>A0A6N7Q439_9XANT</name>
<accession>A0A6N7Q439</accession>
<sequence length="104" mass="11481">MKSFFNSNSFNSNGNGFRALRELLFFACAKKSNQKKHTPGRAAPRCARGPRTRREFSEGTSMCLPKTTRILRVAPHGVLPAVSASPYGGLRATAKAEQQQQQQQ</sequence>
<evidence type="ECO:0000313" key="2">
    <source>
        <dbReference type="EMBL" id="MRG99088.1"/>
    </source>
</evidence>
<dbReference type="EMBL" id="WJPM01000001">
    <property type="protein sequence ID" value="MRH73121.1"/>
    <property type="molecule type" value="Genomic_DNA"/>
</dbReference>
<evidence type="ECO:0000313" key="3">
    <source>
        <dbReference type="EMBL" id="MRH73121.1"/>
    </source>
</evidence>
<protein>
    <submittedName>
        <fullName evidence="2">Uncharacterized protein</fullName>
    </submittedName>
</protein>
<proteinExistence type="predicted"/>
<dbReference type="Proteomes" id="UP000437931">
    <property type="component" value="Unassembled WGS sequence"/>
</dbReference>
<evidence type="ECO:0000313" key="4">
    <source>
        <dbReference type="Proteomes" id="UP000437931"/>
    </source>
</evidence>
<organism evidence="2 5">
    <name type="scientific">Xanthomonas sontii</name>
    <dbReference type="NCBI Taxonomy" id="2650745"/>
    <lineage>
        <taxon>Bacteria</taxon>
        <taxon>Pseudomonadati</taxon>
        <taxon>Pseudomonadota</taxon>
        <taxon>Gammaproteobacteria</taxon>
        <taxon>Lysobacterales</taxon>
        <taxon>Lysobacteraceae</taxon>
        <taxon>Xanthomonas</taxon>
    </lineage>
</organism>
<reference evidence="3" key="2">
    <citation type="journal article" date="2020" name="Plant Dis.">
        <title>A Grain Rot of Rice in Iran Caused by a Xanthomonas Strain Closely Related to X. sacchari.</title>
        <authorList>
            <person name="Mirghasempour S.A."/>
            <person name="Huang S."/>
            <person name="Studholme D.J."/>
            <person name="Brady C.L."/>
        </authorList>
    </citation>
    <scope>NUCLEOTIDE SEQUENCE</scope>
    <source>
        <strain evidence="3">SAM114</strain>
    </source>
</reference>
<gene>
    <name evidence="2" type="ORF">GIY21_02120</name>
    <name evidence="3" type="ORF">GIY22_00650</name>
</gene>
<dbReference type="EMBL" id="WJPN01000001">
    <property type="protein sequence ID" value="MRG99088.1"/>
    <property type="molecule type" value="Genomic_DNA"/>
</dbReference>
<keyword evidence="4" id="KW-1185">Reference proteome</keyword>